<evidence type="ECO:0000313" key="2">
    <source>
        <dbReference type="EMBL" id="KAG2188246.1"/>
    </source>
</evidence>
<name>A0A8H7Q9F6_9FUNG</name>
<dbReference type="OrthoDB" id="10491146at2759"/>
<sequence>MVVMDTSSTMSQERVGQPYGRMANQRSNQYPIEYFLATTDHHLSALHVDALWKAPNREQKRRHTEQNLLSKLIRT</sequence>
<comment type="caution">
    <text evidence="2">The sequence shown here is derived from an EMBL/GenBank/DDBJ whole genome shotgun (WGS) entry which is preliminary data.</text>
</comment>
<feature type="compositionally biased region" description="Polar residues" evidence="1">
    <location>
        <begin position="1"/>
        <end position="14"/>
    </location>
</feature>
<proteinExistence type="predicted"/>
<accession>A0A8H7Q9F6</accession>
<reference evidence="2" key="1">
    <citation type="submission" date="2020-12" db="EMBL/GenBank/DDBJ databases">
        <title>Metabolic potential, ecology and presence of endohyphal bacteria is reflected in genomic diversity of Mucoromycotina.</title>
        <authorList>
            <person name="Muszewska A."/>
            <person name="Okrasinska A."/>
            <person name="Steczkiewicz K."/>
            <person name="Drgas O."/>
            <person name="Orlowska M."/>
            <person name="Perlinska-Lenart U."/>
            <person name="Aleksandrzak-Piekarczyk T."/>
            <person name="Szatraj K."/>
            <person name="Zielenkiewicz U."/>
            <person name="Pilsyk S."/>
            <person name="Malc E."/>
            <person name="Mieczkowski P."/>
            <person name="Kruszewska J.S."/>
            <person name="Biernat P."/>
            <person name="Pawlowska J."/>
        </authorList>
    </citation>
    <scope>NUCLEOTIDE SEQUENCE</scope>
    <source>
        <strain evidence="2">WA0000051536</strain>
    </source>
</reference>
<protein>
    <submittedName>
        <fullName evidence="2">Uncharacterized protein</fullName>
    </submittedName>
</protein>
<evidence type="ECO:0000313" key="3">
    <source>
        <dbReference type="Proteomes" id="UP000612746"/>
    </source>
</evidence>
<dbReference type="Proteomes" id="UP000612746">
    <property type="component" value="Unassembled WGS sequence"/>
</dbReference>
<evidence type="ECO:0000256" key="1">
    <source>
        <dbReference type="SAM" id="MobiDB-lite"/>
    </source>
</evidence>
<keyword evidence="3" id="KW-1185">Reference proteome</keyword>
<gene>
    <name evidence="2" type="ORF">INT44_000998</name>
</gene>
<feature type="region of interest" description="Disordered" evidence="1">
    <location>
        <begin position="1"/>
        <end position="22"/>
    </location>
</feature>
<organism evidence="2 3">
    <name type="scientific">Umbelopsis vinacea</name>
    <dbReference type="NCBI Taxonomy" id="44442"/>
    <lineage>
        <taxon>Eukaryota</taxon>
        <taxon>Fungi</taxon>
        <taxon>Fungi incertae sedis</taxon>
        <taxon>Mucoromycota</taxon>
        <taxon>Mucoromycotina</taxon>
        <taxon>Umbelopsidomycetes</taxon>
        <taxon>Umbelopsidales</taxon>
        <taxon>Umbelopsidaceae</taxon>
        <taxon>Umbelopsis</taxon>
    </lineage>
</organism>
<dbReference type="AlphaFoldDB" id="A0A8H7Q9F6"/>
<dbReference type="EMBL" id="JAEPRA010000002">
    <property type="protein sequence ID" value="KAG2188246.1"/>
    <property type="molecule type" value="Genomic_DNA"/>
</dbReference>